<keyword evidence="2" id="KW-1133">Transmembrane helix</keyword>
<evidence type="ECO:0000313" key="4">
    <source>
        <dbReference type="EMBL" id="PRX11502.1"/>
    </source>
</evidence>
<gene>
    <name evidence="4" type="ORF">CLV67_13178</name>
</gene>
<feature type="compositionally biased region" description="Basic and acidic residues" evidence="1">
    <location>
        <begin position="90"/>
        <end position="99"/>
    </location>
</feature>
<dbReference type="SMART" id="SM00530">
    <property type="entry name" value="HTH_XRE"/>
    <property type="match status" value="1"/>
</dbReference>
<dbReference type="InterPro" id="IPR010982">
    <property type="entry name" value="Lambda_DNA-bd_dom_sf"/>
</dbReference>
<name>A0A2T0JUZ3_9ACTN</name>
<dbReference type="PROSITE" id="PS50943">
    <property type="entry name" value="HTH_CROC1"/>
    <property type="match status" value="1"/>
</dbReference>
<evidence type="ECO:0000259" key="3">
    <source>
        <dbReference type="PROSITE" id="PS50943"/>
    </source>
</evidence>
<dbReference type="GO" id="GO:0003677">
    <property type="term" value="F:DNA binding"/>
    <property type="evidence" value="ECO:0007669"/>
    <property type="project" value="InterPro"/>
</dbReference>
<dbReference type="OrthoDB" id="7180791at2"/>
<dbReference type="SUPFAM" id="SSF47413">
    <property type="entry name" value="lambda repressor-like DNA-binding domains"/>
    <property type="match status" value="1"/>
</dbReference>
<dbReference type="Gene3D" id="1.10.260.40">
    <property type="entry name" value="lambda repressor-like DNA-binding domains"/>
    <property type="match status" value="1"/>
</dbReference>
<dbReference type="CDD" id="cd00093">
    <property type="entry name" value="HTH_XRE"/>
    <property type="match status" value="1"/>
</dbReference>
<dbReference type="Proteomes" id="UP000239415">
    <property type="component" value="Unassembled WGS sequence"/>
</dbReference>
<sequence>MHQLTGPETIARLLQGWKIRSGLSYSTLAERTFLSRSALHRYCSGTAVPTDFATLTRIARACDATSTELLELHHLWHAETAGGPAAQIGEEQRREDVVPHPEPAPAPSARTSSRRRHTVAFGLLAMAAGAVLALSMMIIWLAASGYSLVGPAAAVPVGPQVAEHGAGPGSP</sequence>
<evidence type="ECO:0000256" key="1">
    <source>
        <dbReference type="SAM" id="MobiDB-lite"/>
    </source>
</evidence>
<comment type="caution">
    <text evidence="4">The sequence shown here is derived from an EMBL/GenBank/DDBJ whole genome shotgun (WGS) entry which is preliminary data.</text>
</comment>
<feature type="region of interest" description="Disordered" evidence="1">
    <location>
        <begin position="89"/>
        <end position="113"/>
    </location>
</feature>
<dbReference type="RefSeq" id="WP_106330219.1">
    <property type="nucleotide sequence ID" value="NZ_BOMO01000127.1"/>
</dbReference>
<evidence type="ECO:0000256" key="2">
    <source>
        <dbReference type="SAM" id="Phobius"/>
    </source>
</evidence>
<protein>
    <submittedName>
        <fullName evidence="4">Helix-turn-helix protein</fullName>
    </submittedName>
</protein>
<dbReference type="EMBL" id="PVMZ01000031">
    <property type="protein sequence ID" value="PRX11502.1"/>
    <property type="molecule type" value="Genomic_DNA"/>
</dbReference>
<accession>A0A2T0JUZ3</accession>
<dbReference type="InterPro" id="IPR001387">
    <property type="entry name" value="Cro/C1-type_HTH"/>
</dbReference>
<feature type="transmembrane region" description="Helical" evidence="2">
    <location>
        <begin position="119"/>
        <end position="143"/>
    </location>
</feature>
<organism evidence="4 5">
    <name type="scientific">Actinoplanes italicus</name>
    <dbReference type="NCBI Taxonomy" id="113567"/>
    <lineage>
        <taxon>Bacteria</taxon>
        <taxon>Bacillati</taxon>
        <taxon>Actinomycetota</taxon>
        <taxon>Actinomycetes</taxon>
        <taxon>Micromonosporales</taxon>
        <taxon>Micromonosporaceae</taxon>
        <taxon>Actinoplanes</taxon>
    </lineage>
</organism>
<evidence type="ECO:0000313" key="5">
    <source>
        <dbReference type="Proteomes" id="UP000239415"/>
    </source>
</evidence>
<keyword evidence="2" id="KW-0472">Membrane</keyword>
<reference evidence="4 5" key="1">
    <citation type="submission" date="2018-03" db="EMBL/GenBank/DDBJ databases">
        <title>Genomic Encyclopedia of Archaeal and Bacterial Type Strains, Phase II (KMG-II): from individual species to whole genera.</title>
        <authorList>
            <person name="Goeker M."/>
        </authorList>
    </citation>
    <scope>NUCLEOTIDE SEQUENCE [LARGE SCALE GENOMIC DNA]</scope>
    <source>
        <strain evidence="4 5">DSM 43146</strain>
    </source>
</reference>
<keyword evidence="5" id="KW-1185">Reference proteome</keyword>
<feature type="domain" description="HTH cro/C1-type" evidence="3">
    <location>
        <begin position="22"/>
        <end position="69"/>
    </location>
</feature>
<dbReference type="Pfam" id="PF13560">
    <property type="entry name" value="HTH_31"/>
    <property type="match status" value="1"/>
</dbReference>
<keyword evidence="2" id="KW-0812">Transmembrane</keyword>
<proteinExistence type="predicted"/>
<dbReference type="AlphaFoldDB" id="A0A2T0JUZ3"/>